<protein>
    <recommendedName>
        <fullName evidence="2">F-box domain-containing protein</fullName>
    </recommendedName>
</protein>
<evidence type="ECO:0000313" key="3">
    <source>
        <dbReference type="EMBL" id="KAJ8662687.1"/>
    </source>
</evidence>
<dbReference type="EMBL" id="JARTCD010000004">
    <property type="protein sequence ID" value="KAJ8662687.1"/>
    <property type="molecule type" value="Genomic_DNA"/>
</dbReference>
<dbReference type="Pfam" id="PF12937">
    <property type="entry name" value="F-box-like"/>
    <property type="match status" value="1"/>
</dbReference>
<feature type="compositionally biased region" description="Polar residues" evidence="1">
    <location>
        <begin position="7"/>
        <end position="21"/>
    </location>
</feature>
<name>A0AAD7VCZ8_9FUNG</name>
<dbReference type="SUPFAM" id="SSF52047">
    <property type="entry name" value="RNI-like"/>
    <property type="match status" value="1"/>
</dbReference>
<dbReference type="Gene3D" id="3.80.10.10">
    <property type="entry name" value="Ribonuclease Inhibitor"/>
    <property type="match status" value="1"/>
</dbReference>
<accession>A0AAD7VCZ8</accession>
<keyword evidence="4" id="KW-1185">Reference proteome</keyword>
<evidence type="ECO:0000259" key="2">
    <source>
        <dbReference type="PROSITE" id="PS50181"/>
    </source>
</evidence>
<reference evidence="3 4" key="1">
    <citation type="submission" date="2023-03" db="EMBL/GenBank/DDBJ databases">
        <title>Genome sequence of Lichtheimia ornata CBS 291.66.</title>
        <authorList>
            <person name="Mohabir J.T."/>
            <person name="Shea T.P."/>
            <person name="Kurbessoian T."/>
            <person name="Berby B."/>
            <person name="Fontaine J."/>
            <person name="Livny J."/>
            <person name="Gnirke A."/>
            <person name="Stajich J.E."/>
            <person name="Cuomo C.A."/>
        </authorList>
    </citation>
    <scope>NUCLEOTIDE SEQUENCE [LARGE SCALE GENOMIC DNA]</scope>
    <source>
        <strain evidence="3">CBS 291.66</strain>
    </source>
</reference>
<dbReference type="PROSITE" id="PS50181">
    <property type="entry name" value="FBOX"/>
    <property type="match status" value="1"/>
</dbReference>
<evidence type="ECO:0000256" key="1">
    <source>
        <dbReference type="SAM" id="MobiDB-lite"/>
    </source>
</evidence>
<comment type="caution">
    <text evidence="3">The sequence shown here is derived from an EMBL/GenBank/DDBJ whole genome shotgun (WGS) entry which is preliminary data.</text>
</comment>
<feature type="region of interest" description="Disordered" evidence="1">
    <location>
        <begin position="1"/>
        <end position="26"/>
    </location>
</feature>
<feature type="domain" description="F-box" evidence="2">
    <location>
        <begin position="25"/>
        <end position="73"/>
    </location>
</feature>
<dbReference type="RefSeq" id="XP_058347600.1">
    <property type="nucleotide sequence ID" value="XM_058481743.1"/>
</dbReference>
<dbReference type="AlphaFoldDB" id="A0AAD7VCZ8"/>
<evidence type="ECO:0000313" key="4">
    <source>
        <dbReference type="Proteomes" id="UP001234581"/>
    </source>
</evidence>
<proteinExistence type="predicted"/>
<dbReference type="SUPFAM" id="SSF81383">
    <property type="entry name" value="F-box domain"/>
    <property type="match status" value="1"/>
</dbReference>
<dbReference type="InterPro" id="IPR001810">
    <property type="entry name" value="F-box_dom"/>
</dbReference>
<dbReference type="InterPro" id="IPR032675">
    <property type="entry name" value="LRR_dom_sf"/>
</dbReference>
<gene>
    <name evidence="3" type="ORF">O0I10_001651</name>
</gene>
<dbReference type="InterPro" id="IPR036047">
    <property type="entry name" value="F-box-like_dom_sf"/>
</dbReference>
<organism evidence="3 4">
    <name type="scientific">Lichtheimia ornata</name>
    <dbReference type="NCBI Taxonomy" id="688661"/>
    <lineage>
        <taxon>Eukaryota</taxon>
        <taxon>Fungi</taxon>
        <taxon>Fungi incertae sedis</taxon>
        <taxon>Mucoromycota</taxon>
        <taxon>Mucoromycotina</taxon>
        <taxon>Mucoromycetes</taxon>
        <taxon>Mucorales</taxon>
        <taxon>Lichtheimiaceae</taxon>
        <taxon>Lichtheimia</taxon>
    </lineage>
</organism>
<dbReference type="GeneID" id="83209069"/>
<dbReference type="Gene3D" id="1.20.1280.50">
    <property type="match status" value="1"/>
</dbReference>
<sequence length="535" mass="61702">MQRDMQQDSATNHVSKASSARLSPGDPFQRLPPEIMIQIWSNINVLDLLRSCVMVSRTWRDQLLQCGYLWTKVTVHQEDHLSPIALSTVSDHVQRLRLFYLSSRWLTGFHTKIMQGSFASITHLTIMLGGQEHMEKQLLVQMFEKLGCTLKSLYCQTLQNFPDLAVVTRTCPFLHSLVYKNSHGLFNLDALEPYPGELRSLTIENHCIDDIERDQLISIVSNLGRHLQALSVFPCGEECISDVQRYCPDIHTIVWNCGYPTLDGIHGCEMILPPPPSTKGLRHLSIAPHHIDLVVALMTRYKDTLETLHLTLVLLRSCDQLERLKDVVMKRLDSMSIRWVRDRDAGTRIAAAILDTCQESLRVLSLEKLHMKPLTRHLCNLRTLKSLRLDSIVLHEYMAIYWDRLCSIDNNKKVTLISLEFRNVDITDRDLMLLARIGTLKDFTLSFTDDHDLSFTDHAVQQFFNETRSALRNVVLDFTPMSWSALDIMARIPSLRRVTLSKHVPIDSVHTFRNRYPRLRVEGMKEKERDIYAFC</sequence>
<dbReference type="Proteomes" id="UP001234581">
    <property type="component" value="Unassembled WGS sequence"/>
</dbReference>